<comment type="caution">
    <text evidence="3">The sequence shown here is derived from an EMBL/GenBank/DDBJ whole genome shotgun (WGS) entry which is preliminary data.</text>
</comment>
<dbReference type="Pfam" id="PF01926">
    <property type="entry name" value="MMR_HSR1"/>
    <property type="match status" value="1"/>
</dbReference>
<feature type="compositionally biased region" description="Basic and acidic residues" evidence="1">
    <location>
        <begin position="1"/>
        <end position="10"/>
    </location>
</feature>
<feature type="compositionally biased region" description="Polar residues" evidence="1">
    <location>
        <begin position="394"/>
        <end position="403"/>
    </location>
</feature>
<feature type="region of interest" description="Disordered" evidence="1">
    <location>
        <begin position="357"/>
        <end position="406"/>
    </location>
</feature>
<gene>
    <name evidence="3" type="ORF">CSAL01_11571</name>
</gene>
<feature type="compositionally biased region" description="Polar residues" evidence="1">
    <location>
        <begin position="13"/>
        <end position="28"/>
    </location>
</feature>
<protein>
    <recommendedName>
        <fullName evidence="2">G domain-containing protein</fullName>
    </recommendedName>
</protein>
<organism evidence="3 4">
    <name type="scientific">Colletotrichum salicis</name>
    <dbReference type="NCBI Taxonomy" id="1209931"/>
    <lineage>
        <taxon>Eukaryota</taxon>
        <taxon>Fungi</taxon>
        <taxon>Dikarya</taxon>
        <taxon>Ascomycota</taxon>
        <taxon>Pezizomycotina</taxon>
        <taxon>Sordariomycetes</taxon>
        <taxon>Hypocreomycetidae</taxon>
        <taxon>Glomerellales</taxon>
        <taxon>Glomerellaceae</taxon>
        <taxon>Colletotrichum</taxon>
        <taxon>Colletotrichum acutatum species complex</taxon>
    </lineage>
</organism>
<sequence length="591" mass="66658">MEEVNPRMEDDNLSQSSPPTETDLSSVRNGHEPRETDIFLAVFGVTGVGKSSFISHLTTDKSKPEVGHKLDSCTQDVKVYQYAYSATCNIYLIDTPGFDDTYRTDKSVLRSLVAWLSLTYKNNIRLHGILYLHRITDVRMQGSAKSSVTLFRQLCGADNLNRVVLVTTMWNKVDDKVGVSREKELVENKDFWGCMVQKGSRFERHYDTVESARKLIDIFLPQDHEQSNGPPPQMELAIQREMVDQHKVIENTSAGQEVCNRLNQEEAEIETCIAEYHAEMHQIREERGLNMLQELEDLEKQISVAKKRSEGILYHRQAEMKKSMETLIRDNFDKDDLEPEEEKKKRLEEEYFPGGFDAQSYYLEGPTSTSTSKRNSQSSNRSSFLSLHRVGSPGASQGMGQRWSSRDQKDIHVSMSLRGKYCSLLGPLYSKSFIGKDSNTSCPTGISLGPQGSYFINVAGRKSMHCHPNAILPEGSSTQNIRRLWWGVDGSYILEREDGQLHCQLRGNYGGLESVLLETENCRVKELALDIDNPNAFALITTEGSIVNEGSANVVYSSFGEFATQHFGSRMMNGGNYQINGQTTPAVYELP</sequence>
<keyword evidence="4" id="KW-1185">Reference proteome</keyword>
<dbReference type="OrthoDB" id="8954335at2759"/>
<proteinExistence type="predicted"/>
<dbReference type="EMBL" id="JFFI01000780">
    <property type="protein sequence ID" value="KXH65947.1"/>
    <property type="molecule type" value="Genomic_DNA"/>
</dbReference>
<feature type="domain" description="G" evidence="2">
    <location>
        <begin position="40"/>
        <end position="112"/>
    </location>
</feature>
<evidence type="ECO:0000313" key="4">
    <source>
        <dbReference type="Proteomes" id="UP000070121"/>
    </source>
</evidence>
<evidence type="ECO:0000259" key="2">
    <source>
        <dbReference type="Pfam" id="PF01926"/>
    </source>
</evidence>
<accession>A0A135V082</accession>
<dbReference type="Gene3D" id="3.40.50.300">
    <property type="entry name" value="P-loop containing nucleotide triphosphate hydrolases"/>
    <property type="match status" value="1"/>
</dbReference>
<feature type="compositionally biased region" description="Low complexity" evidence="1">
    <location>
        <begin position="368"/>
        <end position="387"/>
    </location>
</feature>
<dbReference type="GO" id="GO:0005525">
    <property type="term" value="F:GTP binding"/>
    <property type="evidence" value="ECO:0007669"/>
    <property type="project" value="InterPro"/>
</dbReference>
<dbReference type="Proteomes" id="UP000070121">
    <property type="component" value="Unassembled WGS sequence"/>
</dbReference>
<evidence type="ECO:0000313" key="3">
    <source>
        <dbReference type="EMBL" id="KXH65947.1"/>
    </source>
</evidence>
<dbReference type="InterPro" id="IPR027417">
    <property type="entry name" value="P-loop_NTPase"/>
</dbReference>
<dbReference type="CDD" id="cd00882">
    <property type="entry name" value="Ras_like_GTPase"/>
    <property type="match status" value="1"/>
</dbReference>
<name>A0A135V082_9PEZI</name>
<dbReference type="AlphaFoldDB" id="A0A135V082"/>
<dbReference type="InterPro" id="IPR006073">
    <property type="entry name" value="GTP-bd"/>
</dbReference>
<reference evidence="3 4" key="1">
    <citation type="submission" date="2014-02" db="EMBL/GenBank/DDBJ databases">
        <title>The genome sequence of Colletotrichum salicis CBS 607.94.</title>
        <authorList>
            <person name="Baroncelli R."/>
            <person name="Thon M.R."/>
        </authorList>
    </citation>
    <scope>NUCLEOTIDE SEQUENCE [LARGE SCALE GENOMIC DNA]</scope>
    <source>
        <strain evidence="3 4">CBS 607.94</strain>
    </source>
</reference>
<dbReference type="SUPFAM" id="SSF52540">
    <property type="entry name" value="P-loop containing nucleoside triphosphate hydrolases"/>
    <property type="match status" value="1"/>
</dbReference>
<feature type="region of interest" description="Disordered" evidence="1">
    <location>
        <begin position="331"/>
        <end position="350"/>
    </location>
</feature>
<evidence type="ECO:0000256" key="1">
    <source>
        <dbReference type="SAM" id="MobiDB-lite"/>
    </source>
</evidence>
<feature type="region of interest" description="Disordered" evidence="1">
    <location>
        <begin position="1"/>
        <end position="30"/>
    </location>
</feature>